<feature type="compositionally biased region" description="Basic and acidic residues" evidence="1">
    <location>
        <begin position="33"/>
        <end position="42"/>
    </location>
</feature>
<evidence type="ECO:0000313" key="3">
    <source>
        <dbReference type="Proteomes" id="UP000266188"/>
    </source>
</evidence>
<evidence type="ECO:0000256" key="1">
    <source>
        <dbReference type="SAM" id="MobiDB-lite"/>
    </source>
</evidence>
<feature type="region of interest" description="Disordered" evidence="1">
    <location>
        <begin position="190"/>
        <end position="362"/>
    </location>
</feature>
<sequence length="409" mass="45450">MWLYRGAQSAVFYYATCTPCANSIDRRKRRKDAARSKRDQEKANAIVTDQPRPFTQPTPFSTNEGWTEEITLGPGPPARRWGSRNNVNRVGSWNTASSMGSDPRIGGPSQKKDKGRERWHWMRYQREDEPLWGEDVDVKGSSVGFSGRTRGNVDGSSSNYYIARVPPVNDLHPPIVSGPKSRAETRWMLQPPPSAKVMAGKERFSSGRGSPCDSSRVSDDENVIDTSRKPTANSSAHHKHSSPNLLPSLNPETKSPKPPHVTVSSDDRVQKLPSNENNLKLPRPPPPPLLPDYKGELAFGRDESNFVILPPGNSRSPSLSTISTSMDSEGRSPSSPWHLPDTPVSRPVSKSAVDSGRPNRLPISKTLSTVHRDSKNIHLLHLEISDDSHDEVGLGKLEQIRPWRWSMDI</sequence>
<dbReference type="EMBL" id="MVGC01000312">
    <property type="protein sequence ID" value="RJE20382.1"/>
    <property type="molecule type" value="Genomic_DNA"/>
</dbReference>
<feature type="region of interest" description="Disordered" evidence="1">
    <location>
        <begin position="92"/>
        <end position="116"/>
    </location>
</feature>
<comment type="caution">
    <text evidence="2">The sequence shown here is derived from an EMBL/GenBank/DDBJ whole genome shotgun (WGS) entry which is preliminary data.</text>
</comment>
<dbReference type="OrthoDB" id="506431at2759"/>
<gene>
    <name evidence="2" type="ORF">PHISCL_07278</name>
</gene>
<evidence type="ECO:0000313" key="2">
    <source>
        <dbReference type="EMBL" id="RJE20382.1"/>
    </source>
</evidence>
<feature type="compositionally biased region" description="Polar residues" evidence="1">
    <location>
        <begin position="242"/>
        <end position="253"/>
    </location>
</feature>
<accession>A0A3A2ZB95</accession>
<feature type="compositionally biased region" description="Basic and acidic residues" evidence="1">
    <location>
        <begin position="293"/>
        <end position="304"/>
    </location>
</feature>
<feature type="compositionally biased region" description="Polar residues" evidence="1">
    <location>
        <begin position="53"/>
        <end position="65"/>
    </location>
</feature>
<keyword evidence="3" id="KW-1185">Reference proteome</keyword>
<proteinExistence type="predicted"/>
<reference evidence="3" key="1">
    <citation type="submission" date="2017-02" db="EMBL/GenBank/DDBJ databases">
        <authorList>
            <person name="Tafer H."/>
            <person name="Lopandic K."/>
        </authorList>
    </citation>
    <scope>NUCLEOTIDE SEQUENCE [LARGE SCALE GENOMIC DNA]</scope>
    <source>
        <strain evidence="3">CBS 366.77</strain>
    </source>
</reference>
<feature type="compositionally biased region" description="Low complexity" evidence="1">
    <location>
        <begin position="314"/>
        <end position="327"/>
    </location>
</feature>
<name>A0A3A2ZB95_9EURO</name>
<dbReference type="AlphaFoldDB" id="A0A3A2ZB95"/>
<feature type="region of interest" description="Disordered" evidence="1">
    <location>
        <begin position="26"/>
        <end position="66"/>
    </location>
</feature>
<protein>
    <submittedName>
        <fullName evidence="2">Uncharacterized protein</fullName>
    </submittedName>
</protein>
<dbReference type="Proteomes" id="UP000266188">
    <property type="component" value="Unassembled WGS sequence"/>
</dbReference>
<organism evidence="2 3">
    <name type="scientific">Aspergillus sclerotialis</name>
    <dbReference type="NCBI Taxonomy" id="2070753"/>
    <lineage>
        <taxon>Eukaryota</taxon>
        <taxon>Fungi</taxon>
        <taxon>Dikarya</taxon>
        <taxon>Ascomycota</taxon>
        <taxon>Pezizomycotina</taxon>
        <taxon>Eurotiomycetes</taxon>
        <taxon>Eurotiomycetidae</taxon>
        <taxon>Eurotiales</taxon>
        <taxon>Aspergillaceae</taxon>
        <taxon>Aspergillus</taxon>
        <taxon>Aspergillus subgen. Polypaecilum</taxon>
    </lineage>
</organism>